<evidence type="ECO:0000313" key="3">
    <source>
        <dbReference type="Proteomes" id="UP001341281"/>
    </source>
</evidence>
<feature type="region of interest" description="Disordered" evidence="1">
    <location>
        <begin position="99"/>
        <end position="127"/>
    </location>
</feature>
<reference evidence="2 3" key="1">
    <citation type="submission" date="2024-02" db="EMBL/GenBank/DDBJ databases">
        <title>High-quality chromosome-scale genome assembly of Pensacola bahiagrass (Paspalum notatum Flugge var. saurae).</title>
        <authorList>
            <person name="Vega J.M."/>
            <person name="Podio M."/>
            <person name="Orjuela J."/>
            <person name="Siena L.A."/>
            <person name="Pessino S.C."/>
            <person name="Combes M.C."/>
            <person name="Mariac C."/>
            <person name="Albertini E."/>
            <person name="Pupilli F."/>
            <person name="Ortiz J.P.A."/>
            <person name="Leblanc O."/>
        </authorList>
    </citation>
    <scope>NUCLEOTIDE SEQUENCE [LARGE SCALE GENOMIC DNA]</scope>
    <source>
        <strain evidence="2">R1</strain>
        <tissue evidence="2">Leaf</tissue>
    </source>
</reference>
<dbReference type="EMBL" id="CP144746">
    <property type="protein sequence ID" value="WVZ58928.1"/>
    <property type="molecule type" value="Genomic_DNA"/>
</dbReference>
<organism evidence="2 3">
    <name type="scientific">Paspalum notatum var. saurae</name>
    <dbReference type="NCBI Taxonomy" id="547442"/>
    <lineage>
        <taxon>Eukaryota</taxon>
        <taxon>Viridiplantae</taxon>
        <taxon>Streptophyta</taxon>
        <taxon>Embryophyta</taxon>
        <taxon>Tracheophyta</taxon>
        <taxon>Spermatophyta</taxon>
        <taxon>Magnoliopsida</taxon>
        <taxon>Liliopsida</taxon>
        <taxon>Poales</taxon>
        <taxon>Poaceae</taxon>
        <taxon>PACMAD clade</taxon>
        <taxon>Panicoideae</taxon>
        <taxon>Andropogonodae</taxon>
        <taxon>Paspaleae</taxon>
        <taxon>Paspalinae</taxon>
        <taxon>Paspalum</taxon>
    </lineage>
</organism>
<feature type="compositionally biased region" description="Basic and acidic residues" evidence="1">
    <location>
        <begin position="99"/>
        <end position="109"/>
    </location>
</feature>
<proteinExistence type="predicted"/>
<sequence length="166" mass="18049">MQRTKKGGRRGPRVGAAALASADSQRAPKTPPARLFRLPASSSAVRPVKFRHQFLLPQPKLPLPSLLLLLVRSLPLGGRKKNSAFFVSLLVLPGTNKNFDRFPRNRDGGTEEGGGATAAAASSPQRYNNTPHRLLRLLCPSIAPRTPWPGFSVESGSIQARREVRL</sequence>
<keyword evidence="3" id="KW-1185">Reference proteome</keyword>
<feature type="compositionally biased region" description="Low complexity" evidence="1">
    <location>
        <begin position="13"/>
        <end position="27"/>
    </location>
</feature>
<evidence type="ECO:0000313" key="2">
    <source>
        <dbReference type="EMBL" id="WVZ58928.1"/>
    </source>
</evidence>
<evidence type="ECO:0000256" key="1">
    <source>
        <dbReference type="SAM" id="MobiDB-lite"/>
    </source>
</evidence>
<dbReference type="Proteomes" id="UP001341281">
    <property type="component" value="Chromosome 02"/>
</dbReference>
<feature type="region of interest" description="Disordered" evidence="1">
    <location>
        <begin position="1"/>
        <end position="36"/>
    </location>
</feature>
<accession>A0AAQ3SQR4</accession>
<gene>
    <name evidence="2" type="ORF">U9M48_009144</name>
</gene>
<dbReference type="AlphaFoldDB" id="A0AAQ3SQR4"/>
<name>A0AAQ3SQR4_PASNO</name>
<protein>
    <submittedName>
        <fullName evidence="2">Uncharacterized protein</fullName>
    </submittedName>
</protein>
<feature type="compositionally biased region" description="Basic residues" evidence="1">
    <location>
        <begin position="1"/>
        <end position="12"/>
    </location>
</feature>